<dbReference type="GO" id="GO:0017128">
    <property type="term" value="F:phospholipid scramblase activity"/>
    <property type="evidence" value="ECO:0007669"/>
    <property type="project" value="InterPro"/>
</dbReference>
<keyword evidence="2" id="KW-0564">Palmitate</keyword>
<comment type="caution">
    <text evidence="3">The sequence shown here is derived from an EMBL/GenBank/DDBJ whole genome shotgun (WGS) entry which is preliminary data.</text>
</comment>
<sequence>MHNGEPPPPPGVVTMQPGYGPPAMMPMQPFSHPITVQPGLQPGQVASHTAVYMPMPNPIEGVPPGLEYLSYVDSLIVYQLKELIEIVTNWETKNKYVLKNANGDQIYYAFEESECCERQCCGPQRGFTMHIVDNFQEGSPDPPTALQMLRRGLLRIRPPRDIWARSVNGSPAVPRLFHLLDANNTEILKIDGPCCCLMMGCQDKEFPVSSLSDQTIGAIKKRWGGCFREAITDADVFSVDFPIDMDVKMKAVMLAATFLIDFMEFETPQNNNN</sequence>
<dbReference type="InterPro" id="IPR005552">
    <property type="entry name" value="Scramblase"/>
</dbReference>
<dbReference type="AlphaFoldDB" id="A0A8S1H2C7"/>
<keyword evidence="2" id="KW-0106">Calcium</keyword>
<dbReference type="EMBL" id="CAJGYM010000012">
    <property type="protein sequence ID" value="CAD6189919.1"/>
    <property type="molecule type" value="Genomic_DNA"/>
</dbReference>
<dbReference type="OrthoDB" id="10041953at2759"/>
<evidence type="ECO:0000256" key="2">
    <source>
        <dbReference type="RuleBase" id="RU363116"/>
    </source>
</evidence>
<dbReference type="GO" id="GO:0005886">
    <property type="term" value="C:plasma membrane"/>
    <property type="evidence" value="ECO:0007669"/>
    <property type="project" value="TreeGrafter"/>
</dbReference>
<comment type="cofactor">
    <cofactor evidence="2">
        <name>Ca(2+)</name>
        <dbReference type="ChEBI" id="CHEBI:29108"/>
    </cofactor>
</comment>
<accession>A0A8S1H2C7</accession>
<protein>
    <recommendedName>
        <fullName evidence="2">Phospholipid scramblase</fullName>
    </recommendedName>
</protein>
<evidence type="ECO:0000313" key="3">
    <source>
        <dbReference type="EMBL" id="CAD6189919.1"/>
    </source>
</evidence>
<name>A0A8S1H2C7_9PELO</name>
<reference evidence="3" key="1">
    <citation type="submission" date="2020-10" db="EMBL/GenBank/DDBJ databases">
        <authorList>
            <person name="Kikuchi T."/>
        </authorList>
    </citation>
    <scope>NUCLEOTIDE SEQUENCE</scope>
    <source>
        <strain evidence="3">NKZ352</strain>
    </source>
</reference>
<keyword evidence="2" id="KW-0449">Lipoprotein</keyword>
<dbReference type="PANTHER" id="PTHR23248">
    <property type="entry name" value="PHOSPHOLIPID SCRAMBLASE-RELATED"/>
    <property type="match status" value="1"/>
</dbReference>
<dbReference type="PANTHER" id="PTHR23248:SF63">
    <property type="entry name" value="PHOSPHOLIPID SCRAMBLASE"/>
    <property type="match status" value="1"/>
</dbReference>
<comment type="function">
    <text evidence="2">May mediate accelerated ATP-independent bidirectional transbilayer migration of phospholipids upon binding calcium ions that results in a loss of phospholipid asymmetry in the plasma membrane.</text>
</comment>
<dbReference type="Proteomes" id="UP000835052">
    <property type="component" value="Unassembled WGS sequence"/>
</dbReference>
<keyword evidence="4" id="KW-1185">Reference proteome</keyword>
<organism evidence="3 4">
    <name type="scientific">Caenorhabditis auriculariae</name>
    <dbReference type="NCBI Taxonomy" id="2777116"/>
    <lineage>
        <taxon>Eukaryota</taxon>
        <taxon>Metazoa</taxon>
        <taxon>Ecdysozoa</taxon>
        <taxon>Nematoda</taxon>
        <taxon>Chromadorea</taxon>
        <taxon>Rhabditida</taxon>
        <taxon>Rhabditina</taxon>
        <taxon>Rhabditomorpha</taxon>
        <taxon>Rhabditoidea</taxon>
        <taxon>Rhabditidae</taxon>
        <taxon>Peloderinae</taxon>
        <taxon>Caenorhabditis</taxon>
    </lineage>
</organism>
<comment type="similarity">
    <text evidence="1 2">Belongs to the phospholipid scramblase family.</text>
</comment>
<evidence type="ECO:0000256" key="1">
    <source>
        <dbReference type="ARBA" id="ARBA00005350"/>
    </source>
</evidence>
<dbReference type="Pfam" id="PF03803">
    <property type="entry name" value="Scramblase"/>
    <property type="match status" value="2"/>
</dbReference>
<proteinExistence type="inferred from homology"/>
<evidence type="ECO:0000313" key="4">
    <source>
        <dbReference type="Proteomes" id="UP000835052"/>
    </source>
</evidence>
<gene>
    <name evidence="3" type="ORF">CAUJ_LOCUS5838</name>
</gene>